<dbReference type="PATRIC" id="fig|93930.3.peg.465"/>
<evidence type="ECO:0000256" key="2">
    <source>
        <dbReference type="ARBA" id="ARBA00022741"/>
    </source>
</evidence>
<keyword evidence="3 4" id="KW-0067">ATP-binding</keyword>
<dbReference type="Pfam" id="PF00005">
    <property type="entry name" value="ABC_tran"/>
    <property type="match status" value="2"/>
</dbReference>
<accession>A0A124FFT3</accession>
<sequence>MSKEIVRVENLVKYFPIRAGVFKRIIGWVKAVDGVSFSINEGETFGLVGESGCGKTTVGMTLLRLYEPTSGRIIVDGEDTTYYFMSRSRAKDYIRKTYVERFRKMKKDDIEKLNGVDRKYAHLFFEEAKASPKKFMALLLDDLKEKRRKFRREMQIVFQDPYSSLNPRLRVRSIVREGIVTHRLARGKEVEERVKEILEDVGIPSAYIYRFPHEFSGGQRQRIGIARALALEPKLVVADEAVAALDVSIRSQIINLMEDLQREHRLTYIFISHDLAVVKHISDRIGVMYLGKIVELAPKKALFENPLHPYTVALMSAIPIPDPNKKRKRIILKGDVPSPINPPSGCRFHPRCPIAKDVCAREEPPLREIEGGHFVACHFPGELR</sequence>
<dbReference type="PANTHER" id="PTHR43776:SF8">
    <property type="entry name" value="ABC TRANSPORTER, ATP-BINDING PROTEIN"/>
    <property type="match status" value="1"/>
</dbReference>
<dbReference type="PROSITE" id="PS50893">
    <property type="entry name" value="ABC_TRANSPORTER_2"/>
    <property type="match status" value="1"/>
</dbReference>
<dbReference type="Pfam" id="PF08352">
    <property type="entry name" value="oligo_HPY"/>
    <property type="match status" value="1"/>
</dbReference>
<dbReference type="PANTHER" id="PTHR43776">
    <property type="entry name" value="TRANSPORT ATP-BINDING PROTEIN"/>
    <property type="match status" value="1"/>
</dbReference>
<dbReference type="NCBIfam" id="TIGR01727">
    <property type="entry name" value="oligo_HPY"/>
    <property type="match status" value="1"/>
</dbReference>
<dbReference type="GO" id="GO:0005524">
    <property type="term" value="F:ATP binding"/>
    <property type="evidence" value="ECO:0007669"/>
    <property type="project" value="UniProtKB-KW"/>
</dbReference>
<dbReference type="GO" id="GO:0055085">
    <property type="term" value="P:transmembrane transport"/>
    <property type="evidence" value="ECO:0007669"/>
    <property type="project" value="UniProtKB-ARBA"/>
</dbReference>
<keyword evidence="1" id="KW-0813">Transport</keyword>
<proteinExistence type="predicted"/>
<name>A0A124FFT3_9THEM</name>
<dbReference type="InterPro" id="IPR017871">
    <property type="entry name" value="ABC_transporter-like_CS"/>
</dbReference>
<dbReference type="InterPro" id="IPR003439">
    <property type="entry name" value="ABC_transporter-like_ATP-bd"/>
</dbReference>
<dbReference type="InterPro" id="IPR050319">
    <property type="entry name" value="ABC_transp_ATP-bind"/>
</dbReference>
<evidence type="ECO:0000256" key="3">
    <source>
        <dbReference type="ARBA" id="ARBA00022840"/>
    </source>
</evidence>
<evidence type="ECO:0000313" key="4">
    <source>
        <dbReference type="EMBL" id="KUK22481.1"/>
    </source>
</evidence>
<reference evidence="4 5" key="1">
    <citation type="journal article" date="2015" name="MBio">
        <title>Genome-Resolved Metagenomic Analysis Reveals Roles for Candidate Phyla and Other Microbial Community Members in Biogeochemical Transformations in Oil Reservoirs.</title>
        <authorList>
            <person name="Hu P."/>
            <person name="Tom L."/>
            <person name="Singh A."/>
            <person name="Thomas B.C."/>
            <person name="Baker B.J."/>
            <person name="Piceno Y.M."/>
            <person name="Andersen G.L."/>
            <person name="Banfield J.F."/>
        </authorList>
    </citation>
    <scope>NUCLEOTIDE SEQUENCE [LARGE SCALE GENOMIC DNA]</scope>
    <source>
        <strain evidence="4">46_26</strain>
    </source>
</reference>
<dbReference type="GO" id="GO:0016887">
    <property type="term" value="F:ATP hydrolysis activity"/>
    <property type="evidence" value="ECO:0007669"/>
    <property type="project" value="InterPro"/>
</dbReference>
<dbReference type="PROSITE" id="PS00211">
    <property type="entry name" value="ABC_TRANSPORTER_1"/>
    <property type="match status" value="1"/>
</dbReference>
<dbReference type="EMBL" id="LGFG01000152">
    <property type="protein sequence ID" value="KUK22481.1"/>
    <property type="molecule type" value="Genomic_DNA"/>
</dbReference>
<dbReference type="GO" id="GO:0015833">
    <property type="term" value="P:peptide transport"/>
    <property type="evidence" value="ECO:0007669"/>
    <property type="project" value="InterPro"/>
</dbReference>
<protein>
    <submittedName>
        <fullName evidence="4">Oligopeptide ABC transporter, ATP-binding protein</fullName>
    </submittedName>
</protein>
<dbReference type="InterPro" id="IPR003593">
    <property type="entry name" value="AAA+_ATPase"/>
</dbReference>
<keyword evidence="2" id="KW-0547">Nucleotide-binding</keyword>
<evidence type="ECO:0000313" key="5">
    <source>
        <dbReference type="Proteomes" id="UP000058636"/>
    </source>
</evidence>
<dbReference type="Proteomes" id="UP000058636">
    <property type="component" value="Unassembled WGS sequence"/>
</dbReference>
<dbReference type="AlphaFoldDB" id="A0A124FFT3"/>
<dbReference type="InterPro" id="IPR013563">
    <property type="entry name" value="Oligopep_ABC_C"/>
</dbReference>
<dbReference type="SMART" id="SM00382">
    <property type="entry name" value="AAA"/>
    <property type="match status" value="1"/>
</dbReference>
<evidence type="ECO:0000256" key="1">
    <source>
        <dbReference type="ARBA" id="ARBA00022448"/>
    </source>
</evidence>
<comment type="caution">
    <text evidence="4">The sequence shown here is derived from an EMBL/GenBank/DDBJ whole genome shotgun (WGS) entry which is preliminary data.</text>
</comment>
<dbReference type="InterPro" id="IPR027417">
    <property type="entry name" value="P-loop_NTPase"/>
</dbReference>
<organism evidence="4 5">
    <name type="scientific">Thermotoga petrophila</name>
    <dbReference type="NCBI Taxonomy" id="93929"/>
    <lineage>
        <taxon>Bacteria</taxon>
        <taxon>Thermotogati</taxon>
        <taxon>Thermotogota</taxon>
        <taxon>Thermotogae</taxon>
        <taxon>Thermotogales</taxon>
        <taxon>Thermotogaceae</taxon>
        <taxon>Thermotoga</taxon>
    </lineage>
</organism>
<dbReference type="CDD" id="cd03257">
    <property type="entry name" value="ABC_NikE_OppD_transporters"/>
    <property type="match status" value="1"/>
</dbReference>
<dbReference type="Gene3D" id="3.40.50.300">
    <property type="entry name" value="P-loop containing nucleotide triphosphate hydrolases"/>
    <property type="match status" value="1"/>
</dbReference>
<dbReference type="SUPFAM" id="SSF52540">
    <property type="entry name" value="P-loop containing nucleoside triphosphate hydrolases"/>
    <property type="match status" value="1"/>
</dbReference>
<gene>
    <name evidence="4" type="ORF">XD57_1420</name>
</gene>